<comment type="caution">
    <text evidence="2">The sequence shown here is derived from an EMBL/GenBank/DDBJ whole genome shotgun (WGS) entry which is preliminary data.</text>
</comment>
<feature type="domain" description="AB hydrolase-1" evidence="1">
    <location>
        <begin position="44"/>
        <end position="286"/>
    </location>
</feature>
<dbReference type="SUPFAM" id="SSF53474">
    <property type="entry name" value="alpha/beta-Hydrolases"/>
    <property type="match status" value="1"/>
</dbReference>
<evidence type="ECO:0000259" key="1">
    <source>
        <dbReference type="Pfam" id="PF12697"/>
    </source>
</evidence>
<dbReference type="EMBL" id="UAUI01000011">
    <property type="protein sequence ID" value="SPZ39901.1"/>
    <property type="molecule type" value="Genomic_DNA"/>
</dbReference>
<sequence length="301" mass="32069">MVADDPRPSIAIAGTTSHFLDSSPDDGPLAGRLRYLMGGSGSPVLLLHTVRTQAEHFHRLIPFLLRHHTVYALDLPGMGHSDIVPGASYDEPAMRAGVRRLLMHLDLREVTVVGESMGAVLALTTAAESAGRVRRVVAINPYDYAGGILRSGVLARGIISAILAPVIGPRFATVEPKPVMRAILRGGLVDDSALTNEYLDELLAVGKRPGYASVARAVYGALPSLVAARSVYPRVTVPVNLVYGEHDWSSASDRDANNRALPGAEFVQIPDAGHFLSLEKPAVIAALLDRSAVGEDHETGR</sequence>
<dbReference type="GO" id="GO:0050357">
    <property type="term" value="F:tropinesterase activity"/>
    <property type="evidence" value="ECO:0007669"/>
    <property type="project" value="UniProtKB-EC"/>
</dbReference>
<dbReference type="RefSeq" id="WP_112300188.1">
    <property type="nucleotide sequence ID" value="NZ_QTTP01000001.1"/>
</dbReference>
<keyword evidence="2" id="KW-0378">Hydrolase</keyword>
<dbReference type="Pfam" id="PF12697">
    <property type="entry name" value="Abhydrolase_6"/>
    <property type="match status" value="1"/>
</dbReference>
<accession>A0AB38FEF6</accession>
<reference evidence="2 3" key="1">
    <citation type="submission" date="2018-06" db="EMBL/GenBank/DDBJ databases">
        <authorList>
            <consortium name="Pathogen Informatics"/>
            <person name="Doyle S."/>
        </authorList>
    </citation>
    <scope>NUCLEOTIDE SEQUENCE [LARGE SCALE GENOMIC DNA]</scope>
    <source>
        <strain evidence="2 3">NCTC13229</strain>
    </source>
</reference>
<dbReference type="PRINTS" id="PR00111">
    <property type="entry name" value="ABHYDROLASE"/>
</dbReference>
<proteinExistence type="predicted"/>
<name>A0AB38FEF6_RHOWR</name>
<dbReference type="PANTHER" id="PTHR46438">
    <property type="entry name" value="ALPHA/BETA-HYDROLASES SUPERFAMILY PROTEIN"/>
    <property type="match status" value="1"/>
</dbReference>
<protein>
    <submittedName>
        <fullName evidence="2">Hydrolase</fullName>
        <ecNumber evidence="2">3.1.1.10</ecNumber>
    </submittedName>
</protein>
<gene>
    <name evidence="2" type="ORF">NCTC13229_03380</name>
</gene>
<dbReference type="InterPro" id="IPR029058">
    <property type="entry name" value="AB_hydrolase_fold"/>
</dbReference>
<evidence type="ECO:0000313" key="3">
    <source>
        <dbReference type="Proteomes" id="UP000251211"/>
    </source>
</evidence>
<dbReference type="InterPro" id="IPR000073">
    <property type="entry name" value="AB_hydrolase_1"/>
</dbReference>
<dbReference type="Proteomes" id="UP000251211">
    <property type="component" value="Unassembled WGS sequence"/>
</dbReference>
<evidence type="ECO:0000313" key="2">
    <source>
        <dbReference type="EMBL" id="SPZ39901.1"/>
    </source>
</evidence>
<dbReference type="Gene3D" id="3.40.50.1820">
    <property type="entry name" value="alpha/beta hydrolase"/>
    <property type="match status" value="1"/>
</dbReference>
<dbReference type="AlphaFoldDB" id="A0AB38FEF6"/>
<dbReference type="EC" id="3.1.1.10" evidence="2"/>
<organism evidence="2 3">
    <name type="scientific">Rhodococcus wratislaviensis</name>
    <name type="common">Tsukamurella wratislaviensis</name>
    <dbReference type="NCBI Taxonomy" id="44752"/>
    <lineage>
        <taxon>Bacteria</taxon>
        <taxon>Bacillati</taxon>
        <taxon>Actinomycetota</taxon>
        <taxon>Actinomycetes</taxon>
        <taxon>Mycobacteriales</taxon>
        <taxon>Nocardiaceae</taxon>
        <taxon>Rhodococcus</taxon>
    </lineage>
</organism>